<name>A0A6P7Y9L9_9AMPH</name>
<keyword evidence="8 17" id="KW-0479">Metal-binding</keyword>
<comment type="cofactor">
    <cofactor evidence="1 17">
        <name>Mn(2+)</name>
        <dbReference type="ChEBI" id="CHEBI:29035"/>
    </cofactor>
</comment>
<keyword evidence="15 17" id="KW-0464">Manganese</keyword>
<keyword evidence="9 17" id="KW-0735">Signal-anchor</keyword>
<evidence type="ECO:0000256" key="2">
    <source>
        <dbReference type="ARBA" id="ARBA00004323"/>
    </source>
</evidence>
<keyword evidence="14 17" id="KW-0325">Glycoprotein</keyword>
<dbReference type="AlphaFoldDB" id="A0A6P7Y9L9"/>
<evidence type="ECO:0000256" key="16">
    <source>
        <dbReference type="ARBA" id="ARBA00049413"/>
    </source>
</evidence>
<comment type="function">
    <text evidence="17">Responsible for the synthesis of complex-type N-linked oligosaccharides in many glycoproteins as well as the carbohydrate moieties of glycolipids.</text>
</comment>
<dbReference type="GO" id="GO:0005975">
    <property type="term" value="P:carbohydrate metabolic process"/>
    <property type="evidence" value="ECO:0007669"/>
    <property type="project" value="InterPro"/>
</dbReference>
<evidence type="ECO:0000256" key="13">
    <source>
        <dbReference type="ARBA" id="ARBA00023157"/>
    </source>
</evidence>
<dbReference type="RefSeq" id="XP_030059785.1">
    <property type="nucleotide sequence ID" value="XM_030203925.1"/>
</dbReference>
<comment type="similarity">
    <text evidence="4 17">Belongs to the glycosyltransferase 7 family.</text>
</comment>
<evidence type="ECO:0000256" key="3">
    <source>
        <dbReference type="ARBA" id="ARBA00004922"/>
    </source>
</evidence>
<evidence type="ECO:0000256" key="5">
    <source>
        <dbReference type="ARBA" id="ARBA00022676"/>
    </source>
</evidence>
<evidence type="ECO:0000256" key="6">
    <source>
        <dbReference type="ARBA" id="ARBA00022679"/>
    </source>
</evidence>
<dbReference type="Pfam" id="PF13733">
    <property type="entry name" value="Glyco_transf_7N"/>
    <property type="match status" value="1"/>
</dbReference>
<gene>
    <name evidence="21 22" type="primary">LOC115470619</name>
</gene>
<dbReference type="PANTHER" id="PTHR19300:SF42">
    <property type="entry name" value="BETA-1,4-GALACTOSYLTRANSFERASE"/>
    <property type="match status" value="1"/>
</dbReference>
<dbReference type="InterPro" id="IPR003859">
    <property type="entry name" value="Galactosyl_T"/>
</dbReference>
<evidence type="ECO:0000256" key="4">
    <source>
        <dbReference type="ARBA" id="ARBA00005735"/>
    </source>
</evidence>
<dbReference type="PRINTS" id="PR02050">
    <property type="entry name" value="B14GALTRFASE"/>
</dbReference>
<keyword evidence="13" id="KW-1015">Disulfide bond</keyword>
<keyword evidence="20" id="KW-1185">Reference proteome</keyword>
<dbReference type="UniPathway" id="UPA00378"/>
<evidence type="ECO:0000313" key="22">
    <source>
        <dbReference type="RefSeq" id="XP_030059785.1"/>
    </source>
</evidence>
<dbReference type="Gene3D" id="3.90.550.10">
    <property type="entry name" value="Spore Coat Polysaccharide Biosynthesis Protein SpsA, Chain A"/>
    <property type="match status" value="1"/>
</dbReference>
<dbReference type="CDD" id="cd00899">
    <property type="entry name" value="b4GalT"/>
    <property type="match status" value="1"/>
</dbReference>
<feature type="domain" description="Galactosyltransferase N-terminal" evidence="19">
    <location>
        <begin position="73"/>
        <end position="206"/>
    </location>
</feature>
<dbReference type="InterPro" id="IPR027995">
    <property type="entry name" value="Galactosyl_T_N"/>
</dbReference>
<evidence type="ECO:0000256" key="12">
    <source>
        <dbReference type="ARBA" id="ARBA00023136"/>
    </source>
</evidence>
<reference evidence="21 22" key="1">
    <citation type="submission" date="2025-04" db="UniProtKB">
        <authorList>
            <consortium name="RefSeq"/>
        </authorList>
    </citation>
    <scope>IDENTIFICATION</scope>
</reference>
<dbReference type="Proteomes" id="UP000515156">
    <property type="component" value="Chromosome 5"/>
</dbReference>
<evidence type="ECO:0000259" key="18">
    <source>
        <dbReference type="Pfam" id="PF02709"/>
    </source>
</evidence>
<proteinExistence type="inferred from homology"/>
<evidence type="ECO:0000256" key="7">
    <source>
        <dbReference type="ARBA" id="ARBA00022692"/>
    </source>
</evidence>
<evidence type="ECO:0000256" key="9">
    <source>
        <dbReference type="ARBA" id="ARBA00022968"/>
    </source>
</evidence>
<evidence type="ECO:0000256" key="15">
    <source>
        <dbReference type="ARBA" id="ARBA00023211"/>
    </source>
</evidence>
<evidence type="ECO:0000259" key="19">
    <source>
        <dbReference type="Pfam" id="PF13733"/>
    </source>
</evidence>
<dbReference type="KEGG" id="muo:115470619"/>
<accession>A0A6P7Y9L9</accession>
<evidence type="ECO:0000256" key="11">
    <source>
        <dbReference type="ARBA" id="ARBA00023034"/>
    </source>
</evidence>
<dbReference type="GO" id="GO:0003945">
    <property type="term" value="F:N-acetyllactosamine synthase activity"/>
    <property type="evidence" value="ECO:0007669"/>
    <property type="project" value="UniProtKB-EC"/>
</dbReference>
<keyword evidence="5 17" id="KW-0328">Glycosyltransferase</keyword>
<sequence>MMLSLPVDKPLFLLFLAFSQVVFILILYRHGASSLLQGFLISPQDSWDYSKTHNVYTNLSAFTLHSDGKMTHCPLKSPILVGPITVVFTKLPSERGIVKKNPYVQSGGQYKPPHCLAHYKSAIIIPHRNRELHLRYLLYYLHPFLQRQQLQYRIYLIHQAGNGTFNRAKLLNVGVKEALKNEDWDCLIMHDVDLIPENDYNLYICDNRYPKHMSSAMDKFEYSLPYWSYFGGVSALTPGQYLRMNGFPNTYWGWGGEDDDIFMRIQLAGMAVSRTPLNLGHYKMVVHNRDKGNQANKKRFTLLKRTKRIWKQDGMNSLDFQLISIEEAKLYTNITVDIGDTPILPPEKSKETWTFL</sequence>
<dbReference type="FunFam" id="3.90.550.10:FF:000028">
    <property type="entry name" value="beta-1,4-galactosyltransferase 1"/>
    <property type="match status" value="1"/>
</dbReference>
<keyword evidence="11 17" id="KW-0333">Golgi apparatus</keyword>
<dbReference type="RefSeq" id="XP_030059784.1">
    <property type="nucleotide sequence ID" value="XM_030203924.1"/>
</dbReference>
<dbReference type="GO" id="GO:0046872">
    <property type="term" value="F:metal ion binding"/>
    <property type="evidence" value="ECO:0007669"/>
    <property type="project" value="UniProtKB-UniRule"/>
</dbReference>
<dbReference type="GeneID" id="115470619"/>
<dbReference type="SUPFAM" id="SSF53448">
    <property type="entry name" value="Nucleotide-diphospho-sugar transferases"/>
    <property type="match status" value="1"/>
</dbReference>
<feature type="transmembrane region" description="Helical" evidence="17">
    <location>
        <begin position="12"/>
        <end position="28"/>
    </location>
</feature>
<comment type="catalytic activity">
    <reaction evidence="16">
        <text>N-acetyl-D-glucosamine + UDP-alpha-D-galactose = beta-D-galactosyl-(1-&gt;4)-N-acetyl-D-glucosamine + UDP + H(+)</text>
        <dbReference type="Rhea" id="RHEA:17745"/>
        <dbReference type="ChEBI" id="CHEBI:15378"/>
        <dbReference type="ChEBI" id="CHEBI:58223"/>
        <dbReference type="ChEBI" id="CHEBI:60152"/>
        <dbReference type="ChEBI" id="CHEBI:66914"/>
        <dbReference type="ChEBI" id="CHEBI:506227"/>
        <dbReference type="EC" id="2.4.1.90"/>
    </reaction>
    <physiologicalReaction direction="left-to-right" evidence="16">
        <dbReference type="Rhea" id="RHEA:17746"/>
    </physiologicalReaction>
</comment>
<keyword evidence="10 17" id="KW-1133">Transmembrane helix</keyword>
<dbReference type="GO" id="GO:0032580">
    <property type="term" value="C:Golgi cisterna membrane"/>
    <property type="evidence" value="ECO:0007669"/>
    <property type="project" value="UniProtKB-UniRule"/>
</dbReference>
<dbReference type="PANTHER" id="PTHR19300">
    <property type="entry name" value="BETA-1,4-GALACTOSYLTRANSFERASE"/>
    <property type="match status" value="1"/>
</dbReference>
<evidence type="ECO:0000256" key="14">
    <source>
        <dbReference type="ARBA" id="ARBA00023180"/>
    </source>
</evidence>
<dbReference type="Pfam" id="PF02709">
    <property type="entry name" value="Glyco_transf_7C"/>
    <property type="match status" value="1"/>
</dbReference>
<dbReference type="GO" id="GO:0000139">
    <property type="term" value="C:Golgi membrane"/>
    <property type="evidence" value="ECO:0007669"/>
    <property type="project" value="UniProtKB-SubCell"/>
</dbReference>
<feature type="domain" description="Galactosyltransferase C-terminal" evidence="18">
    <location>
        <begin position="211"/>
        <end position="287"/>
    </location>
</feature>
<dbReference type="OrthoDB" id="10016069at2759"/>
<evidence type="ECO:0000313" key="20">
    <source>
        <dbReference type="Proteomes" id="UP000515156"/>
    </source>
</evidence>
<dbReference type="EC" id="2.4.1.-" evidence="17"/>
<protein>
    <recommendedName>
        <fullName evidence="17">Beta-1,4-galactosyltransferase</fullName>
        <shortName evidence="17">Beta-1,4-GalTase</shortName>
        <ecNumber evidence="17">2.4.1.-</ecNumber>
    </recommendedName>
</protein>
<evidence type="ECO:0000256" key="10">
    <source>
        <dbReference type="ARBA" id="ARBA00022989"/>
    </source>
</evidence>
<organism evidence="20 22">
    <name type="scientific">Microcaecilia unicolor</name>
    <dbReference type="NCBI Taxonomy" id="1415580"/>
    <lineage>
        <taxon>Eukaryota</taxon>
        <taxon>Metazoa</taxon>
        <taxon>Chordata</taxon>
        <taxon>Craniata</taxon>
        <taxon>Vertebrata</taxon>
        <taxon>Euteleostomi</taxon>
        <taxon>Amphibia</taxon>
        <taxon>Gymnophiona</taxon>
        <taxon>Siphonopidae</taxon>
        <taxon>Microcaecilia</taxon>
    </lineage>
</organism>
<keyword evidence="7 17" id="KW-0812">Transmembrane</keyword>
<keyword evidence="12 17" id="KW-0472">Membrane</keyword>
<keyword evidence="6 17" id="KW-0808">Transferase</keyword>
<comment type="subcellular location">
    <subcellularLocation>
        <location evidence="2 17">Golgi apparatus membrane</location>
        <topology evidence="2 17">Single-pass type II membrane protein</topology>
    </subcellularLocation>
</comment>
<dbReference type="InterPro" id="IPR027791">
    <property type="entry name" value="Galactosyl_T_C"/>
</dbReference>
<dbReference type="InterPro" id="IPR029044">
    <property type="entry name" value="Nucleotide-diphossugar_trans"/>
</dbReference>
<evidence type="ECO:0000313" key="21">
    <source>
        <dbReference type="RefSeq" id="XP_030059784.1"/>
    </source>
</evidence>
<comment type="pathway">
    <text evidence="3 17">Protein modification; protein glycosylation.</text>
</comment>
<evidence type="ECO:0000256" key="8">
    <source>
        <dbReference type="ARBA" id="ARBA00022723"/>
    </source>
</evidence>
<evidence type="ECO:0000256" key="17">
    <source>
        <dbReference type="RuleBase" id="RU368121"/>
    </source>
</evidence>
<evidence type="ECO:0000256" key="1">
    <source>
        <dbReference type="ARBA" id="ARBA00001936"/>
    </source>
</evidence>